<evidence type="ECO:0000313" key="1">
    <source>
        <dbReference type="EMBL" id="MFM9653863.1"/>
    </source>
</evidence>
<evidence type="ECO:0000313" key="2">
    <source>
        <dbReference type="Proteomes" id="UP001631993"/>
    </source>
</evidence>
<keyword evidence="2" id="KW-1185">Reference proteome</keyword>
<accession>A0ABW9J3F6</accession>
<feature type="non-terminal residue" evidence="1">
    <location>
        <position position="1"/>
    </location>
</feature>
<gene>
    <name evidence="1" type="ORF">ACKI1S_48750</name>
</gene>
<organism evidence="1 2">
    <name type="scientific">Streptomyces galilaeus</name>
    <dbReference type="NCBI Taxonomy" id="33899"/>
    <lineage>
        <taxon>Bacteria</taxon>
        <taxon>Bacillati</taxon>
        <taxon>Actinomycetota</taxon>
        <taxon>Actinomycetes</taxon>
        <taxon>Kitasatosporales</taxon>
        <taxon>Streptomycetaceae</taxon>
        <taxon>Streptomyces</taxon>
    </lineage>
</organism>
<reference evidence="1 2" key="1">
    <citation type="submission" date="2024-12" db="EMBL/GenBank/DDBJ databases">
        <title>Forecasting of Potato common scab and diversities of Pathogenic streptomyces spp. in china.</title>
        <authorList>
            <person name="Handique U."/>
            <person name="Wu J."/>
        </authorList>
    </citation>
    <scope>NUCLEOTIDE SEQUENCE [LARGE SCALE GENOMIC DNA]</scope>
    <source>
        <strain evidence="1 2">ZRIMU1585</strain>
    </source>
</reference>
<feature type="non-terminal residue" evidence="1">
    <location>
        <position position="86"/>
    </location>
</feature>
<protein>
    <submittedName>
        <fullName evidence="1">Uncharacterized protein</fullName>
    </submittedName>
</protein>
<name>A0ABW9J3F6_STRGJ</name>
<comment type="caution">
    <text evidence="1">The sequence shown here is derived from an EMBL/GenBank/DDBJ whole genome shotgun (WGS) entry which is preliminary data.</text>
</comment>
<proteinExistence type="predicted"/>
<dbReference type="RefSeq" id="WP_409098106.1">
    <property type="nucleotide sequence ID" value="NZ_JBJVNE010000496.1"/>
</dbReference>
<dbReference type="Proteomes" id="UP001631993">
    <property type="component" value="Unassembled WGS sequence"/>
</dbReference>
<dbReference type="EMBL" id="JBJVNE010000496">
    <property type="protein sequence ID" value="MFM9653863.1"/>
    <property type="molecule type" value="Genomic_DNA"/>
</dbReference>
<sequence>ITNRLAYTVETIFFNQALLVTDTAIFSEYDGFRIAYTQTNNIAANLWVKPHGLLHEKGLRQPTIECIEWEGITAFFGTDHGFCFDF</sequence>